<dbReference type="OrthoDB" id="9778389at2"/>
<feature type="transmembrane region" description="Helical" evidence="6">
    <location>
        <begin position="67"/>
        <end position="85"/>
    </location>
</feature>
<evidence type="ECO:0000256" key="5">
    <source>
        <dbReference type="ARBA" id="ARBA00023136"/>
    </source>
</evidence>
<feature type="transmembrane region" description="Helical" evidence="6">
    <location>
        <begin position="135"/>
        <end position="157"/>
    </location>
</feature>
<feature type="transmembrane region" description="Helical" evidence="6">
    <location>
        <begin position="217"/>
        <end position="236"/>
    </location>
</feature>
<reference evidence="7" key="1">
    <citation type="submission" date="2016-01" db="EMBL/GenBank/DDBJ databases">
        <authorList>
            <person name="Peeters C."/>
        </authorList>
    </citation>
    <scope>NUCLEOTIDE SEQUENCE [LARGE SCALE GENOMIC DNA]</scope>
    <source>
        <strain evidence="7">LMG 29326</strain>
    </source>
</reference>
<comment type="caution">
    <text evidence="7">The sequence shown here is derived from an EMBL/GenBank/DDBJ whole genome shotgun (WGS) entry which is preliminary data.</text>
</comment>
<evidence type="ECO:0000256" key="1">
    <source>
        <dbReference type="ARBA" id="ARBA00004651"/>
    </source>
</evidence>
<name>A0A158CCS3_9BURK</name>
<dbReference type="GO" id="GO:0005886">
    <property type="term" value="C:plasma membrane"/>
    <property type="evidence" value="ECO:0007669"/>
    <property type="project" value="UniProtKB-SubCell"/>
</dbReference>
<keyword evidence="8" id="KW-1185">Reference proteome</keyword>
<protein>
    <submittedName>
        <fullName evidence="7">ABC transporter permease</fullName>
    </submittedName>
</protein>
<feature type="transmembrane region" description="Helical" evidence="6">
    <location>
        <begin position="270"/>
        <end position="286"/>
    </location>
</feature>
<dbReference type="EMBL" id="FCOB02000020">
    <property type="protein sequence ID" value="SAK79716.1"/>
    <property type="molecule type" value="Genomic_DNA"/>
</dbReference>
<evidence type="ECO:0000256" key="2">
    <source>
        <dbReference type="ARBA" id="ARBA00022475"/>
    </source>
</evidence>
<comment type="subcellular location">
    <subcellularLocation>
        <location evidence="1">Cell membrane</location>
        <topology evidence="1">Multi-pass membrane protein</topology>
    </subcellularLocation>
</comment>
<sequence>MNFLSGFLDLVPVGLMQGLTYALIAIAIMIPFRILSFADMTGEGAFPFGACVCAKFLMLGLNPVMALLGGALAGFIAGLATGYIHEKAKINTLLCGILVLSMLYSIDIRVMGQPNAALFAFPSVFSWLPGDAGGYLPRIVMLGVIDVAIAACVLWFLGTEHGLAMRAIGSSVSMAKAQGINVKVYTLIGLGLANLFAALGGAMLAQNQGFSDVNMGFGVLVNGLAALLLGEAVIGNRSMTRQVIAPVLGSIIYFQLISAVLALGFQPSDLKLVTALFVLVTLLSMAKRKKRGSARKKLEPVGSTGN</sequence>
<gene>
    <name evidence="7" type="ORF">AWB83_04175</name>
</gene>
<evidence type="ECO:0000313" key="8">
    <source>
        <dbReference type="Proteomes" id="UP000054978"/>
    </source>
</evidence>
<evidence type="ECO:0000256" key="4">
    <source>
        <dbReference type="ARBA" id="ARBA00022989"/>
    </source>
</evidence>
<organism evidence="7 8">
    <name type="scientific">Caballeronia ptereochthonis</name>
    <dbReference type="NCBI Taxonomy" id="1777144"/>
    <lineage>
        <taxon>Bacteria</taxon>
        <taxon>Pseudomonadati</taxon>
        <taxon>Pseudomonadota</taxon>
        <taxon>Betaproteobacteria</taxon>
        <taxon>Burkholderiales</taxon>
        <taxon>Burkholderiaceae</taxon>
        <taxon>Caballeronia</taxon>
    </lineage>
</organism>
<dbReference type="RefSeq" id="WP_087047561.1">
    <property type="nucleotide sequence ID" value="NZ_FCOB02000020.1"/>
</dbReference>
<dbReference type="CDD" id="cd06574">
    <property type="entry name" value="TM_PBP1_branched-chain-AA_like"/>
    <property type="match status" value="1"/>
</dbReference>
<evidence type="ECO:0000313" key="7">
    <source>
        <dbReference type="EMBL" id="SAK79716.1"/>
    </source>
</evidence>
<feature type="transmembrane region" description="Helical" evidence="6">
    <location>
        <begin position="92"/>
        <end position="112"/>
    </location>
</feature>
<dbReference type="Proteomes" id="UP000054978">
    <property type="component" value="Unassembled WGS sequence"/>
</dbReference>
<dbReference type="InterPro" id="IPR001851">
    <property type="entry name" value="ABC_transp_permease"/>
</dbReference>
<dbReference type="GO" id="GO:0022857">
    <property type="term" value="F:transmembrane transporter activity"/>
    <property type="evidence" value="ECO:0007669"/>
    <property type="project" value="InterPro"/>
</dbReference>
<dbReference type="STRING" id="1777144.AWB83_04175"/>
<feature type="transmembrane region" description="Helical" evidence="6">
    <location>
        <begin position="44"/>
        <end position="61"/>
    </location>
</feature>
<keyword evidence="2" id="KW-1003">Cell membrane</keyword>
<dbReference type="PANTHER" id="PTHR32196:SF69">
    <property type="entry name" value="BRANCHED-CHAIN AMINO ACID TRANSPORT SYSTEM, PERMEASE PROTEIN"/>
    <property type="match status" value="1"/>
</dbReference>
<proteinExistence type="predicted"/>
<feature type="transmembrane region" description="Helical" evidence="6">
    <location>
        <begin position="243"/>
        <end position="264"/>
    </location>
</feature>
<evidence type="ECO:0000256" key="6">
    <source>
        <dbReference type="SAM" id="Phobius"/>
    </source>
</evidence>
<keyword evidence="4 6" id="KW-1133">Transmembrane helix</keyword>
<keyword evidence="5 6" id="KW-0472">Membrane</keyword>
<feature type="transmembrane region" description="Helical" evidence="6">
    <location>
        <begin position="184"/>
        <end position="205"/>
    </location>
</feature>
<dbReference type="AlphaFoldDB" id="A0A158CCS3"/>
<dbReference type="PANTHER" id="PTHR32196">
    <property type="entry name" value="ABC TRANSPORTER PERMEASE PROTEIN YPHD-RELATED-RELATED"/>
    <property type="match status" value="1"/>
</dbReference>
<dbReference type="Pfam" id="PF02653">
    <property type="entry name" value="BPD_transp_2"/>
    <property type="match status" value="1"/>
</dbReference>
<keyword evidence="3 6" id="KW-0812">Transmembrane</keyword>
<accession>A0A158CCS3</accession>
<feature type="transmembrane region" description="Helical" evidence="6">
    <location>
        <begin position="12"/>
        <end position="32"/>
    </location>
</feature>
<evidence type="ECO:0000256" key="3">
    <source>
        <dbReference type="ARBA" id="ARBA00022692"/>
    </source>
</evidence>